<dbReference type="Proteomes" id="UP001230268">
    <property type="component" value="Unassembled WGS sequence"/>
</dbReference>
<reference evidence="4" key="1">
    <citation type="submission" date="2023-08" db="EMBL/GenBank/DDBJ databases">
        <title>Draft sequence of the Babesia gibsoni genome.</title>
        <authorList>
            <person name="Yamagishi J.Y."/>
            <person name="Xuan X.X."/>
        </authorList>
    </citation>
    <scope>NUCLEOTIDE SEQUENCE</scope>
    <source>
        <strain evidence="4">Azabu</strain>
    </source>
</reference>
<keyword evidence="2" id="KW-0676">Redox-active center</keyword>
<dbReference type="PROSITE" id="PS51354">
    <property type="entry name" value="GLUTAREDOXIN_2"/>
    <property type="match status" value="1"/>
</dbReference>
<dbReference type="InterPro" id="IPR004480">
    <property type="entry name" value="Monothiol_GRX-rel"/>
</dbReference>
<dbReference type="PANTHER" id="PTHR10293">
    <property type="entry name" value="GLUTAREDOXIN FAMILY MEMBER"/>
    <property type="match status" value="1"/>
</dbReference>
<dbReference type="InterPro" id="IPR002109">
    <property type="entry name" value="Glutaredoxin"/>
</dbReference>
<evidence type="ECO:0000256" key="1">
    <source>
        <dbReference type="ARBA" id="ARBA00022714"/>
    </source>
</evidence>
<keyword evidence="1" id="KW-0479">Metal-binding</keyword>
<keyword evidence="5" id="KW-1185">Reference proteome</keyword>
<protein>
    <recommendedName>
        <fullName evidence="3">Glutaredoxin domain-containing protein</fullName>
    </recommendedName>
</protein>
<dbReference type="PANTHER" id="PTHR10293:SF72">
    <property type="entry name" value="MONOTHIOL GLUTAREDOXIN-S14, CHLOROPLASTIC"/>
    <property type="match status" value="1"/>
</dbReference>
<accession>A0AAD8LJD8</accession>
<evidence type="ECO:0000313" key="5">
    <source>
        <dbReference type="Proteomes" id="UP001230268"/>
    </source>
</evidence>
<dbReference type="EMBL" id="JAVEPI010000002">
    <property type="protein sequence ID" value="KAK1443324.1"/>
    <property type="molecule type" value="Genomic_DNA"/>
</dbReference>
<evidence type="ECO:0000313" key="4">
    <source>
        <dbReference type="EMBL" id="KAK1443324.1"/>
    </source>
</evidence>
<evidence type="ECO:0000256" key="2">
    <source>
        <dbReference type="ARBA" id="ARBA00023284"/>
    </source>
</evidence>
<comment type="caution">
    <text evidence="4">The sequence shown here is derived from an EMBL/GenBank/DDBJ whole genome shotgun (WGS) entry which is preliminary data.</text>
</comment>
<keyword evidence="1" id="KW-0001">2Fe-2S</keyword>
<feature type="domain" description="Glutaredoxin" evidence="3">
    <location>
        <begin position="78"/>
        <end position="143"/>
    </location>
</feature>
<keyword evidence="1" id="KW-0408">Iron</keyword>
<gene>
    <name evidence="4" type="ORF">BgAZ_202000</name>
</gene>
<dbReference type="InterPro" id="IPR036249">
    <property type="entry name" value="Thioredoxin-like_sf"/>
</dbReference>
<sequence>MKHPGQDSKGFFQYVNRFIFGLKRHAAIADCHTASGTKVETPAKSCGTTACAPKDAKTFKLTPEAEARIVKEISQYDVVLFMKGNASRPACKYSRRALDILKASKAPLIRTVNVLEDQSLRDGIKKYSNYPYIPQLYVRRTFIGGVDKMEEMHGKGSLQKILQG</sequence>
<proteinExistence type="predicted"/>
<dbReference type="Gene3D" id="3.40.30.10">
    <property type="entry name" value="Glutaredoxin"/>
    <property type="match status" value="1"/>
</dbReference>
<organism evidence="4 5">
    <name type="scientific">Babesia gibsoni</name>
    <dbReference type="NCBI Taxonomy" id="33632"/>
    <lineage>
        <taxon>Eukaryota</taxon>
        <taxon>Sar</taxon>
        <taxon>Alveolata</taxon>
        <taxon>Apicomplexa</taxon>
        <taxon>Aconoidasida</taxon>
        <taxon>Piroplasmida</taxon>
        <taxon>Babesiidae</taxon>
        <taxon>Babesia</taxon>
    </lineage>
</organism>
<dbReference type="AlphaFoldDB" id="A0AAD8LJD8"/>
<name>A0AAD8LJD8_BABGI</name>
<dbReference type="SUPFAM" id="SSF52833">
    <property type="entry name" value="Thioredoxin-like"/>
    <property type="match status" value="1"/>
</dbReference>
<keyword evidence="1" id="KW-0411">Iron-sulfur</keyword>
<dbReference type="GO" id="GO:0051537">
    <property type="term" value="F:2 iron, 2 sulfur cluster binding"/>
    <property type="evidence" value="ECO:0007669"/>
    <property type="project" value="UniProtKB-KW"/>
</dbReference>
<dbReference type="Pfam" id="PF00462">
    <property type="entry name" value="Glutaredoxin"/>
    <property type="match status" value="1"/>
</dbReference>
<evidence type="ECO:0000259" key="3">
    <source>
        <dbReference type="Pfam" id="PF00462"/>
    </source>
</evidence>